<evidence type="ECO:0000313" key="3">
    <source>
        <dbReference type="Proteomes" id="UP001293593"/>
    </source>
</evidence>
<dbReference type="PROSITE" id="PS00636">
    <property type="entry name" value="DNAJ_1"/>
    <property type="match status" value="1"/>
</dbReference>
<dbReference type="Pfam" id="PF00226">
    <property type="entry name" value="DnaJ"/>
    <property type="match status" value="1"/>
</dbReference>
<comment type="caution">
    <text evidence="2">The sequence shown here is derived from an EMBL/GenBank/DDBJ whole genome shotgun (WGS) entry which is preliminary data.</text>
</comment>
<dbReference type="PROSITE" id="PS50076">
    <property type="entry name" value="DNAJ_2"/>
    <property type="match status" value="1"/>
</dbReference>
<dbReference type="InterPro" id="IPR036869">
    <property type="entry name" value="J_dom_sf"/>
</dbReference>
<dbReference type="EMBL" id="JAWXYG010000007">
    <property type="protein sequence ID" value="KAK4267572.1"/>
    <property type="molecule type" value="Genomic_DNA"/>
</dbReference>
<accession>A0AAE1JF07</accession>
<protein>
    <recommendedName>
        <fullName evidence="1">J domain-containing protein</fullName>
    </recommendedName>
</protein>
<reference evidence="2" key="1">
    <citation type="submission" date="2023-10" db="EMBL/GenBank/DDBJ databases">
        <title>Chromosome-level genome of the transformable northern wattle, Acacia crassicarpa.</title>
        <authorList>
            <person name="Massaro I."/>
            <person name="Sinha N.R."/>
            <person name="Poethig S."/>
            <person name="Leichty A.R."/>
        </authorList>
    </citation>
    <scope>NUCLEOTIDE SEQUENCE</scope>
    <source>
        <strain evidence="2">Acra3RX</strain>
        <tissue evidence="2">Leaf</tissue>
    </source>
</reference>
<dbReference type="FunFam" id="1.10.287.110:FF:000037">
    <property type="entry name" value="Chaperone protein dnaJ A6 chloroplastic"/>
    <property type="match status" value="1"/>
</dbReference>
<dbReference type="InterPro" id="IPR018253">
    <property type="entry name" value="DnaJ_domain_CS"/>
</dbReference>
<dbReference type="PRINTS" id="PR00625">
    <property type="entry name" value="JDOMAIN"/>
</dbReference>
<evidence type="ECO:0000259" key="1">
    <source>
        <dbReference type="PROSITE" id="PS50076"/>
    </source>
</evidence>
<dbReference type="AlphaFoldDB" id="A0AAE1JF07"/>
<gene>
    <name evidence="2" type="ORF">QN277_024334</name>
</gene>
<dbReference type="GO" id="GO:0009535">
    <property type="term" value="C:chloroplast thylakoid membrane"/>
    <property type="evidence" value="ECO:0007669"/>
    <property type="project" value="TreeGrafter"/>
</dbReference>
<dbReference type="SMART" id="SM00271">
    <property type="entry name" value="DnaJ"/>
    <property type="match status" value="1"/>
</dbReference>
<dbReference type="CDD" id="cd06257">
    <property type="entry name" value="DnaJ"/>
    <property type="match status" value="1"/>
</dbReference>
<keyword evidence="3" id="KW-1185">Reference proteome</keyword>
<proteinExistence type="predicted"/>
<organism evidence="2 3">
    <name type="scientific">Acacia crassicarpa</name>
    <name type="common">northern wattle</name>
    <dbReference type="NCBI Taxonomy" id="499986"/>
    <lineage>
        <taxon>Eukaryota</taxon>
        <taxon>Viridiplantae</taxon>
        <taxon>Streptophyta</taxon>
        <taxon>Embryophyta</taxon>
        <taxon>Tracheophyta</taxon>
        <taxon>Spermatophyta</taxon>
        <taxon>Magnoliopsida</taxon>
        <taxon>eudicotyledons</taxon>
        <taxon>Gunneridae</taxon>
        <taxon>Pentapetalae</taxon>
        <taxon>rosids</taxon>
        <taxon>fabids</taxon>
        <taxon>Fabales</taxon>
        <taxon>Fabaceae</taxon>
        <taxon>Caesalpinioideae</taxon>
        <taxon>mimosoid clade</taxon>
        <taxon>Acacieae</taxon>
        <taxon>Acacia</taxon>
    </lineage>
</organism>
<dbReference type="PANTHER" id="PTHR43096:SF22">
    <property type="entry name" value="MOLECULAR CHAPERONE HSP40_DNAJ FAMILY PROTEIN"/>
    <property type="match status" value="1"/>
</dbReference>
<dbReference type="GO" id="GO:0051082">
    <property type="term" value="F:unfolded protein binding"/>
    <property type="evidence" value="ECO:0007669"/>
    <property type="project" value="TreeGrafter"/>
</dbReference>
<sequence length="208" mass="23001">MAVISFSFQPYLHPSSAPSSSPSSSSFLCDSVHLRTHKNCISIHSPCHFPSLTLTNKSSTRSFRTAIAAYGDYYATLGVSTSATNKEIKGAYRNLARQYHPDVNKEPGAIDKFKEISAAYEVLSDDKKRALYDQHGEAGVKSAVVGSNAYTTNPYDLFETFYGPSMGGFAGMDPTGFGARRRSTIIKGGDIRGRKIREEKRRLRRKRD</sequence>
<dbReference type="Proteomes" id="UP001293593">
    <property type="component" value="Unassembled WGS sequence"/>
</dbReference>
<evidence type="ECO:0000313" key="2">
    <source>
        <dbReference type="EMBL" id="KAK4267572.1"/>
    </source>
</evidence>
<dbReference type="GO" id="GO:0042026">
    <property type="term" value="P:protein refolding"/>
    <property type="evidence" value="ECO:0007669"/>
    <property type="project" value="TreeGrafter"/>
</dbReference>
<dbReference type="PANTHER" id="PTHR43096">
    <property type="entry name" value="DNAJ HOMOLOG 1, MITOCHONDRIAL-RELATED"/>
    <property type="match status" value="1"/>
</dbReference>
<dbReference type="Gene3D" id="1.10.287.110">
    <property type="entry name" value="DnaJ domain"/>
    <property type="match status" value="1"/>
</dbReference>
<dbReference type="InterPro" id="IPR001623">
    <property type="entry name" value="DnaJ_domain"/>
</dbReference>
<name>A0AAE1JF07_9FABA</name>
<dbReference type="SUPFAM" id="SSF46565">
    <property type="entry name" value="Chaperone J-domain"/>
    <property type="match status" value="1"/>
</dbReference>
<feature type="domain" description="J" evidence="1">
    <location>
        <begin position="72"/>
        <end position="136"/>
    </location>
</feature>